<gene>
    <name evidence="1" type="ORF">V8G54_026403</name>
</gene>
<organism evidence="1 2">
    <name type="scientific">Vigna mungo</name>
    <name type="common">Black gram</name>
    <name type="synonym">Phaseolus mungo</name>
    <dbReference type="NCBI Taxonomy" id="3915"/>
    <lineage>
        <taxon>Eukaryota</taxon>
        <taxon>Viridiplantae</taxon>
        <taxon>Streptophyta</taxon>
        <taxon>Embryophyta</taxon>
        <taxon>Tracheophyta</taxon>
        <taxon>Spermatophyta</taxon>
        <taxon>Magnoliopsida</taxon>
        <taxon>eudicotyledons</taxon>
        <taxon>Gunneridae</taxon>
        <taxon>Pentapetalae</taxon>
        <taxon>rosids</taxon>
        <taxon>fabids</taxon>
        <taxon>Fabales</taxon>
        <taxon>Fabaceae</taxon>
        <taxon>Papilionoideae</taxon>
        <taxon>50 kb inversion clade</taxon>
        <taxon>NPAAA clade</taxon>
        <taxon>indigoferoid/millettioid clade</taxon>
        <taxon>Phaseoleae</taxon>
        <taxon>Vigna</taxon>
    </lineage>
</organism>
<name>A0AAQ3RPV9_VIGMU</name>
<sequence length="109" mass="12452">MKCFLIRSQSERVHKVECLNSLGCVVCRSISINHNKHGLTRGERRMMHISNDAPSSGKLSMSCRDPYHQVTNFLVVKMAIPFEGKQCRFPFLPQCPNRGTYQIPVCLEI</sequence>
<evidence type="ECO:0000313" key="1">
    <source>
        <dbReference type="EMBL" id="WVZ00334.1"/>
    </source>
</evidence>
<reference evidence="1 2" key="1">
    <citation type="journal article" date="2023" name="Life. Sci Alliance">
        <title>Evolutionary insights into 3D genome organization and epigenetic landscape of Vigna mungo.</title>
        <authorList>
            <person name="Junaid A."/>
            <person name="Singh B."/>
            <person name="Bhatia S."/>
        </authorList>
    </citation>
    <scope>NUCLEOTIDE SEQUENCE [LARGE SCALE GENOMIC DNA]</scope>
    <source>
        <strain evidence="1">Urdbean</strain>
    </source>
</reference>
<protein>
    <submittedName>
        <fullName evidence="1">Uncharacterized protein</fullName>
    </submittedName>
</protein>
<accession>A0AAQ3RPV9</accession>
<keyword evidence="2" id="KW-1185">Reference proteome</keyword>
<proteinExistence type="predicted"/>
<dbReference type="AlphaFoldDB" id="A0AAQ3RPV9"/>
<dbReference type="EMBL" id="CP144693">
    <property type="protein sequence ID" value="WVZ00334.1"/>
    <property type="molecule type" value="Genomic_DNA"/>
</dbReference>
<dbReference type="Proteomes" id="UP001374535">
    <property type="component" value="Chromosome 8"/>
</dbReference>
<evidence type="ECO:0000313" key="2">
    <source>
        <dbReference type="Proteomes" id="UP001374535"/>
    </source>
</evidence>